<protein>
    <submittedName>
        <fullName evidence="3">Transmembrane protein, putative</fullName>
    </submittedName>
</protein>
<keyword evidence="2" id="KW-0472">Membrane</keyword>
<dbReference type="RefSeq" id="XP_001020379.2">
    <property type="nucleotide sequence ID" value="XM_001020379.2"/>
</dbReference>
<dbReference type="EMBL" id="GG662628">
    <property type="protein sequence ID" value="EAS00134.2"/>
    <property type="molecule type" value="Genomic_DNA"/>
</dbReference>
<keyword evidence="2" id="KW-1133">Transmembrane helix</keyword>
<proteinExistence type="predicted"/>
<dbReference type="Proteomes" id="UP000009168">
    <property type="component" value="Unassembled WGS sequence"/>
</dbReference>
<evidence type="ECO:0000256" key="1">
    <source>
        <dbReference type="SAM" id="MobiDB-lite"/>
    </source>
</evidence>
<gene>
    <name evidence="3" type="ORF">TTHERM_00797950</name>
</gene>
<feature type="transmembrane region" description="Helical" evidence="2">
    <location>
        <begin position="379"/>
        <end position="398"/>
    </location>
</feature>
<dbReference type="GeneID" id="7827715"/>
<keyword evidence="4" id="KW-1185">Reference proteome</keyword>
<evidence type="ECO:0000256" key="2">
    <source>
        <dbReference type="SAM" id="Phobius"/>
    </source>
</evidence>
<keyword evidence="2 3" id="KW-0812">Transmembrane</keyword>
<dbReference type="KEGG" id="tet:TTHERM_00797950"/>
<dbReference type="InParanoid" id="Q23UD1"/>
<evidence type="ECO:0000313" key="3">
    <source>
        <dbReference type="EMBL" id="EAS00134.2"/>
    </source>
</evidence>
<sequence length="399" mass="46766">MWNRNIVLIRKFPEQVHMQLRQFFQQKLQEKYNFADQQIVDLNSSINNQQVLGYEVNKDQVEEISSFIKSQTISLLTSGSLINFDSSIQIGILHNFILAKFKDKSTISKFIEQSQCISYEKINNEEIKLYYDSDLKSLKAIDIIKSNFQDKIIIDDQTFRLIFNNHEISSDLFDPSCDQIQKQQIESHPKSKLIYQSIISRQDTPPRPPSISVLNNEKQISNQICSDNTSNEDQIQQKQQDNKENDQQNEINQVKKQENVNRLNRNNENIEENCQIVQKQNTAQNILLAEIIHSDDGDDNEEDKVHEISDLQNFYSCKELVDQHQNKSDSINDEKKKIRRAQSLYNIEQKPKKILHSEQQEKQKDIKSGIDKLNSDQKYFINILLNCIVILVIYKILIK</sequence>
<accession>Q23UD1</accession>
<dbReference type="HOGENOM" id="CLU_788686_0_0_1"/>
<organism evidence="3 4">
    <name type="scientific">Tetrahymena thermophila (strain SB210)</name>
    <dbReference type="NCBI Taxonomy" id="312017"/>
    <lineage>
        <taxon>Eukaryota</taxon>
        <taxon>Sar</taxon>
        <taxon>Alveolata</taxon>
        <taxon>Ciliophora</taxon>
        <taxon>Intramacronucleata</taxon>
        <taxon>Oligohymenophorea</taxon>
        <taxon>Hymenostomatida</taxon>
        <taxon>Tetrahymenina</taxon>
        <taxon>Tetrahymenidae</taxon>
        <taxon>Tetrahymena</taxon>
    </lineage>
</organism>
<evidence type="ECO:0000313" key="4">
    <source>
        <dbReference type="Proteomes" id="UP000009168"/>
    </source>
</evidence>
<name>Q23UD1_TETTS</name>
<dbReference type="AlphaFoldDB" id="Q23UD1"/>
<reference evidence="4" key="1">
    <citation type="journal article" date="2006" name="PLoS Biol.">
        <title>Macronuclear genome sequence of the ciliate Tetrahymena thermophila, a model eukaryote.</title>
        <authorList>
            <person name="Eisen J.A."/>
            <person name="Coyne R.S."/>
            <person name="Wu M."/>
            <person name="Wu D."/>
            <person name="Thiagarajan M."/>
            <person name="Wortman J.R."/>
            <person name="Badger J.H."/>
            <person name="Ren Q."/>
            <person name="Amedeo P."/>
            <person name="Jones K.M."/>
            <person name="Tallon L.J."/>
            <person name="Delcher A.L."/>
            <person name="Salzberg S.L."/>
            <person name="Silva J.C."/>
            <person name="Haas B.J."/>
            <person name="Majoros W.H."/>
            <person name="Farzad M."/>
            <person name="Carlton J.M."/>
            <person name="Smith R.K. Jr."/>
            <person name="Garg J."/>
            <person name="Pearlman R.E."/>
            <person name="Karrer K.M."/>
            <person name="Sun L."/>
            <person name="Manning G."/>
            <person name="Elde N.C."/>
            <person name="Turkewitz A.P."/>
            <person name="Asai D.J."/>
            <person name="Wilkes D.E."/>
            <person name="Wang Y."/>
            <person name="Cai H."/>
            <person name="Collins K."/>
            <person name="Stewart B.A."/>
            <person name="Lee S.R."/>
            <person name="Wilamowska K."/>
            <person name="Weinberg Z."/>
            <person name="Ruzzo W.L."/>
            <person name="Wloga D."/>
            <person name="Gaertig J."/>
            <person name="Frankel J."/>
            <person name="Tsao C.-C."/>
            <person name="Gorovsky M.A."/>
            <person name="Keeling P.J."/>
            <person name="Waller R.F."/>
            <person name="Patron N.J."/>
            <person name="Cherry J.M."/>
            <person name="Stover N.A."/>
            <person name="Krieger C.J."/>
            <person name="del Toro C."/>
            <person name="Ryder H.F."/>
            <person name="Williamson S.C."/>
            <person name="Barbeau R.A."/>
            <person name="Hamilton E.P."/>
            <person name="Orias E."/>
        </authorList>
    </citation>
    <scope>NUCLEOTIDE SEQUENCE [LARGE SCALE GENOMIC DNA]</scope>
    <source>
        <strain evidence="4">SB210</strain>
    </source>
</reference>
<feature type="region of interest" description="Disordered" evidence="1">
    <location>
        <begin position="227"/>
        <end position="247"/>
    </location>
</feature>